<keyword evidence="2" id="KW-1185">Reference proteome</keyword>
<evidence type="ECO:0000313" key="2">
    <source>
        <dbReference type="Proteomes" id="UP000323597"/>
    </source>
</evidence>
<dbReference type="EMBL" id="CM017644">
    <property type="protein sequence ID" value="TYJ17280.1"/>
    <property type="molecule type" value="Genomic_DNA"/>
</dbReference>
<dbReference type="AlphaFoldDB" id="A0A5D2XUH4"/>
<protein>
    <submittedName>
        <fullName evidence="1">Uncharacterized protein</fullName>
    </submittedName>
</protein>
<proteinExistence type="predicted"/>
<evidence type="ECO:0000313" key="1">
    <source>
        <dbReference type="EMBL" id="TYJ17280.1"/>
    </source>
</evidence>
<organism evidence="1 2">
    <name type="scientific">Gossypium mustelinum</name>
    <name type="common">Cotton</name>
    <name type="synonym">Gossypium caicoense</name>
    <dbReference type="NCBI Taxonomy" id="34275"/>
    <lineage>
        <taxon>Eukaryota</taxon>
        <taxon>Viridiplantae</taxon>
        <taxon>Streptophyta</taxon>
        <taxon>Embryophyta</taxon>
        <taxon>Tracheophyta</taxon>
        <taxon>Spermatophyta</taxon>
        <taxon>Magnoliopsida</taxon>
        <taxon>eudicotyledons</taxon>
        <taxon>Gunneridae</taxon>
        <taxon>Pentapetalae</taxon>
        <taxon>rosids</taxon>
        <taxon>malvids</taxon>
        <taxon>Malvales</taxon>
        <taxon>Malvaceae</taxon>
        <taxon>Malvoideae</taxon>
        <taxon>Gossypium</taxon>
    </lineage>
</organism>
<dbReference type="Proteomes" id="UP000323597">
    <property type="component" value="Chromosome A09"/>
</dbReference>
<gene>
    <name evidence="1" type="ORF">E1A91_A09G041600v1</name>
</gene>
<name>A0A5D2XUH4_GOSMU</name>
<accession>A0A5D2XUH4</accession>
<reference evidence="1 2" key="1">
    <citation type="submission" date="2019-07" db="EMBL/GenBank/DDBJ databases">
        <title>WGS assembly of Gossypium mustelinum.</title>
        <authorList>
            <person name="Chen Z.J."/>
            <person name="Sreedasyam A."/>
            <person name="Ando A."/>
            <person name="Song Q."/>
            <person name="De L."/>
            <person name="Hulse-Kemp A."/>
            <person name="Ding M."/>
            <person name="Ye W."/>
            <person name="Kirkbride R."/>
            <person name="Jenkins J."/>
            <person name="Plott C."/>
            <person name="Lovell J."/>
            <person name="Lin Y.-M."/>
            <person name="Vaughn R."/>
            <person name="Liu B."/>
            <person name="Li W."/>
            <person name="Simpson S."/>
            <person name="Scheffler B."/>
            <person name="Saski C."/>
            <person name="Grover C."/>
            <person name="Hu G."/>
            <person name="Conover J."/>
            <person name="Carlson J."/>
            <person name="Shu S."/>
            <person name="Boston L."/>
            <person name="Williams M."/>
            <person name="Peterson D."/>
            <person name="Mcgee K."/>
            <person name="Jones D."/>
            <person name="Wendel J."/>
            <person name="Stelly D."/>
            <person name="Grimwood J."/>
            <person name="Schmutz J."/>
        </authorList>
    </citation>
    <scope>NUCLEOTIDE SEQUENCE [LARGE SCALE GENOMIC DNA]</scope>
    <source>
        <strain evidence="1">1408120.09</strain>
    </source>
</reference>
<sequence>MARNKYLSTLISSRNIFKLYSLYSFFKEPQMLWSMPKLLHFPLCFPAPNPMTDEAPPQCEYEGCEVVENEGHGVWVENVGSG</sequence>